<organism evidence="1 2">
    <name type="scientific">Bradyrhizobium erythrophlei</name>
    <dbReference type="NCBI Taxonomy" id="1437360"/>
    <lineage>
        <taxon>Bacteria</taxon>
        <taxon>Pseudomonadati</taxon>
        <taxon>Pseudomonadota</taxon>
        <taxon>Alphaproteobacteria</taxon>
        <taxon>Hyphomicrobiales</taxon>
        <taxon>Nitrobacteraceae</taxon>
        <taxon>Bradyrhizobium</taxon>
    </lineage>
</organism>
<dbReference type="Proteomes" id="UP000190675">
    <property type="component" value="Chromosome I"/>
</dbReference>
<dbReference type="RefSeq" id="WP_244567583.1">
    <property type="nucleotide sequence ID" value="NZ_LT670818.1"/>
</dbReference>
<dbReference type="AlphaFoldDB" id="A0A1M5PT77"/>
<evidence type="ECO:0000313" key="2">
    <source>
        <dbReference type="Proteomes" id="UP000190675"/>
    </source>
</evidence>
<proteinExistence type="predicted"/>
<accession>A0A1M5PT77</accession>
<gene>
    <name evidence="1" type="ORF">SAMN05444169_5456</name>
</gene>
<reference evidence="1 2" key="1">
    <citation type="submission" date="2016-11" db="EMBL/GenBank/DDBJ databases">
        <authorList>
            <person name="Jaros S."/>
            <person name="Januszkiewicz K."/>
            <person name="Wedrychowicz H."/>
        </authorList>
    </citation>
    <scope>NUCLEOTIDE SEQUENCE [LARGE SCALE GENOMIC DNA]</scope>
    <source>
        <strain evidence="1 2">GAS242</strain>
    </source>
</reference>
<name>A0A1M5PT77_9BRAD</name>
<dbReference type="EMBL" id="LT670818">
    <property type="protein sequence ID" value="SHH04978.1"/>
    <property type="molecule type" value="Genomic_DNA"/>
</dbReference>
<sequence length="95" mass="10937">MNWKLELDALVESTMAFARDVERQRLPDLPVAVRTAEQTLADTSKPIPLPTAITPASERDEIRQRVNNFKAHQQKVAREREDYYLQMKAKMLAPS</sequence>
<evidence type="ECO:0000313" key="1">
    <source>
        <dbReference type="EMBL" id="SHH04978.1"/>
    </source>
</evidence>
<protein>
    <submittedName>
        <fullName evidence="1">Uncharacterized protein</fullName>
    </submittedName>
</protein>